<evidence type="ECO:0000256" key="7">
    <source>
        <dbReference type="ARBA" id="ARBA00022777"/>
    </source>
</evidence>
<evidence type="ECO:0000313" key="15">
    <source>
        <dbReference type="Proteomes" id="UP000198935"/>
    </source>
</evidence>
<dbReference type="InterPro" id="IPR010559">
    <property type="entry name" value="Sig_transdc_His_kin_internal"/>
</dbReference>
<dbReference type="AlphaFoldDB" id="A0A1H3U3D3"/>
<dbReference type="InterPro" id="IPR050640">
    <property type="entry name" value="Bact_2-comp_sensor_kinase"/>
</dbReference>
<keyword evidence="7 14" id="KW-0418">Kinase</keyword>
<feature type="transmembrane region" description="Helical" evidence="12">
    <location>
        <begin position="317"/>
        <end position="339"/>
    </location>
</feature>
<evidence type="ECO:0000256" key="4">
    <source>
        <dbReference type="ARBA" id="ARBA00022679"/>
    </source>
</evidence>
<keyword evidence="15" id="KW-1185">Reference proteome</keyword>
<protein>
    <submittedName>
        <fullName evidence="14">Two-component system, sensor histidine kinase YesM</fullName>
    </submittedName>
</protein>
<dbReference type="Pfam" id="PF00672">
    <property type="entry name" value="HAMP"/>
    <property type="match status" value="1"/>
</dbReference>
<keyword evidence="11 12" id="KW-0472">Membrane</keyword>
<dbReference type="Gene3D" id="3.30.565.10">
    <property type="entry name" value="Histidine kinase-like ATPase, C-terminal domain"/>
    <property type="match status" value="1"/>
</dbReference>
<evidence type="ECO:0000256" key="3">
    <source>
        <dbReference type="ARBA" id="ARBA00022553"/>
    </source>
</evidence>
<keyword evidence="10" id="KW-0902">Two-component regulatory system</keyword>
<dbReference type="SMART" id="SM00304">
    <property type="entry name" value="HAMP"/>
    <property type="match status" value="1"/>
</dbReference>
<evidence type="ECO:0000256" key="2">
    <source>
        <dbReference type="ARBA" id="ARBA00022475"/>
    </source>
</evidence>
<evidence type="ECO:0000256" key="8">
    <source>
        <dbReference type="ARBA" id="ARBA00022840"/>
    </source>
</evidence>
<evidence type="ECO:0000256" key="10">
    <source>
        <dbReference type="ARBA" id="ARBA00023012"/>
    </source>
</evidence>
<keyword evidence="9 12" id="KW-1133">Transmembrane helix</keyword>
<evidence type="ECO:0000256" key="12">
    <source>
        <dbReference type="SAM" id="Phobius"/>
    </source>
</evidence>
<evidence type="ECO:0000256" key="11">
    <source>
        <dbReference type="ARBA" id="ARBA00023136"/>
    </source>
</evidence>
<keyword evidence="5 12" id="KW-0812">Transmembrane</keyword>
<keyword evidence="8" id="KW-0067">ATP-binding</keyword>
<dbReference type="Pfam" id="PF06580">
    <property type="entry name" value="His_kinase"/>
    <property type="match status" value="1"/>
</dbReference>
<sequence length="615" mass="69642">MEHTEHTTTHTKRNEVAMKYNGRYFHHMYIIPKAISSSIRYKLIMWVTLLVAIPILLITVISNYFSSRSMAEEIVSSNISSTRLAGKYSDEKITEMDRLLFSLLVDKEFQNNITDLNDPDTSLQFSAQKSIERKLYAIYYTNTDVIHAVSLTVYENEKNIRAGNESGYNDGGQRITELGYSGIYYVANDTAYEKFIFMRDIMRFSDREKIGVLSIEVDWSYLEDSLDLLGAEDISTIALLDRAGDVFHSPFSQGKESEEYGDIYRAIVDQAPAANHFQSNNMYVFFDQISDGNIYVVKLVPNTVIVESTMQTIKTGALVGVVAVLSSFLFVLIFSLRILKPLTSLAESMNSIERHSFTTAIRPSDRKDEIGQLQKSFFNMIARIKHLIDKEYKLEIEKKNAQIIALQSNINPHFLHNTLQLIGNMSLSNRGGQVYSVIKSLSNIFRYITRRPNSFVTIAEEMKHLQEYIHIQEMRFEGRIDVDIYVDDEASHVKLPKLCLQPIVENSFIHGFSSSTSKWQLSIVVQKVFNEVEIVITDNGTGMEKETVEAINAQLRLNLSNPLMEKDSIGIINVDSRMKLAFGIEYGVTVNGICQSGTEIKLLIPIKSSGGAGNA</sequence>
<organism evidence="14 15">
    <name type="scientific">Evansella caseinilytica</name>
    <dbReference type="NCBI Taxonomy" id="1503961"/>
    <lineage>
        <taxon>Bacteria</taxon>
        <taxon>Bacillati</taxon>
        <taxon>Bacillota</taxon>
        <taxon>Bacilli</taxon>
        <taxon>Bacillales</taxon>
        <taxon>Bacillaceae</taxon>
        <taxon>Evansella</taxon>
    </lineage>
</organism>
<dbReference type="GO" id="GO:0005886">
    <property type="term" value="C:plasma membrane"/>
    <property type="evidence" value="ECO:0007669"/>
    <property type="project" value="UniProtKB-SubCell"/>
</dbReference>
<dbReference type="GO" id="GO:0000155">
    <property type="term" value="F:phosphorelay sensor kinase activity"/>
    <property type="evidence" value="ECO:0007669"/>
    <property type="project" value="InterPro"/>
</dbReference>
<evidence type="ECO:0000256" key="6">
    <source>
        <dbReference type="ARBA" id="ARBA00022741"/>
    </source>
</evidence>
<proteinExistence type="predicted"/>
<reference evidence="15" key="1">
    <citation type="submission" date="2016-10" db="EMBL/GenBank/DDBJ databases">
        <authorList>
            <person name="Varghese N."/>
            <person name="Submissions S."/>
        </authorList>
    </citation>
    <scope>NUCLEOTIDE SEQUENCE [LARGE SCALE GENOMIC DNA]</scope>
    <source>
        <strain evidence="15">SP</strain>
    </source>
</reference>
<dbReference type="SUPFAM" id="SSF158472">
    <property type="entry name" value="HAMP domain-like"/>
    <property type="match status" value="1"/>
</dbReference>
<dbReference type="PROSITE" id="PS50885">
    <property type="entry name" value="HAMP"/>
    <property type="match status" value="1"/>
</dbReference>
<keyword evidence="6" id="KW-0547">Nucleotide-binding</keyword>
<dbReference type="PANTHER" id="PTHR34220:SF11">
    <property type="entry name" value="SENSOR PROTEIN KINASE HPTS"/>
    <property type="match status" value="1"/>
</dbReference>
<dbReference type="Gene3D" id="6.10.340.10">
    <property type="match status" value="1"/>
</dbReference>
<keyword evidence="4" id="KW-0808">Transferase</keyword>
<dbReference type="PANTHER" id="PTHR34220">
    <property type="entry name" value="SENSOR HISTIDINE KINASE YPDA"/>
    <property type="match status" value="1"/>
</dbReference>
<evidence type="ECO:0000256" key="9">
    <source>
        <dbReference type="ARBA" id="ARBA00022989"/>
    </source>
</evidence>
<keyword evidence="2" id="KW-1003">Cell membrane</keyword>
<evidence type="ECO:0000259" key="13">
    <source>
        <dbReference type="PROSITE" id="PS50885"/>
    </source>
</evidence>
<evidence type="ECO:0000313" key="14">
    <source>
        <dbReference type="EMBL" id="SDZ56345.1"/>
    </source>
</evidence>
<evidence type="ECO:0000256" key="1">
    <source>
        <dbReference type="ARBA" id="ARBA00004651"/>
    </source>
</evidence>
<dbReference type="InterPro" id="IPR036890">
    <property type="entry name" value="HATPase_C_sf"/>
</dbReference>
<accession>A0A1H3U3D3</accession>
<dbReference type="SUPFAM" id="SSF55874">
    <property type="entry name" value="ATPase domain of HSP90 chaperone/DNA topoisomerase II/histidine kinase"/>
    <property type="match status" value="1"/>
</dbReference>
<dbReference type="Proteomes" id="UP000198935">
    <property type="component" value="Unassembled WGS sequence"/>
</dbReference>
<feature type="domain" description="HAMP" evidence="13">
    <location>
        <begin position="336"/>
        <end position="389"/>
    </location>
</feature>
<comment type="subcellular location">
    <subcellularLocation>
        <location evidence="1">Cell membrane</location>
        <topology evidence="1">Multi-pass membrane protein</topology>
    </subcellularLocation>
</comment>
<dbReference type="InterPro" id="IPR003660">
    <property type="entry name" value="HAMP_dom"/>
</dbReference>
<dbReference type="CDD" id="cd06225">
    <property type="entry name" value="HAMP"/>
    <property type="match status" value="1"/>
</dbReference>
<dbReference type="STRING" id="1503961.SAMN05421736_11771"/>
<name>A0A1H3U3D3_9BACI</name>
<dbReference type="EMBL" id="FNPI01000017">
    <property type="protein sequence ID" value="SDZ56345.1"/>
    <property type="molecule type" value="Genomic_DNA"/>
</dbReference>
<evidence type="ECO:0000256" key="5">
    <source>
        <dbReference type="ARBA" id="ARBA00022692"/>
    </source>
</evidence>
<keyword evidence="3" id="KW-0597">Phosphoprotein</keyword>
<gene>
    <name evidence="14" type="ORF">SAMN05421736_11771</name>
</gene>
<dbReference type="GO" id="GO:0005524">
    <property type="term" value="F:ATP binding"/>
    <property type="evidence" value="ECO:0007669"/>
    <property type="project" value="UniProtKB-KW"/>
</dbReference>
<feature type="transmembrane region" description="Helical" evidence="12">
    <location>
        <begin position="43"/>
        <end position="65"/>
    </location>
</feature>